<accession>A0AAD3SD58</accession>
<feature type="region of interest" description="Disordered" evidence="1">
    <location>
        <begin position="1"/>
        <end position="25"/>
    </location>
</feature>
<feature type="compositionally biased region" description="Polar residues" evidence="1">
    <location>
        <begin position="1"/>
        <end position="12"/>
    </location>
</feature>
<comment type="caution">
    <text evidence="2">The sequence shown here is derived from an EMBL/GenBank/DDBJ whole genome shotgun (WGS) entry which is preliminary data.</text>
</comment>
<evidence type="ECO:0000256" key="1">
    <source>
        <dbReference type="SAM" id="MobiDB-lite"/>
    </source>
</evidence>
<dbReference type="AlphaFoldDB" id="A0AAD3SD58"/>
<evidence type="ECO:0000313" key="2">
    <source>
        <dbReference type="EMBL" id="GMH08872.1"/>
    </source>
</evidence>
<protein>
    <submittedName>
        <fullName evidence="2">Uncharacterized protein</fullName>
    </submittedName>
</protein>
<reference evidence="2" key="1">
    <citation type="submission" date="2023-05" db="EMBL/GenBank/DDBJ databases">
        <title>Nepenthes gracilis genome sequencing.</title>
        <authorList>
            <person name="Fukushima K."/>
        </authorList>
    </citation>
    <scope>NUCLEOTIDE SEQUENCE</scope>
    <source>
        <strain evidence="2">SING2019-196</strain>
    </source>
</reference>
<dbReference type="Proteomes" id="UP001279734">
    <property type="component" value="Unassembled WGS sequence"/>
</dbReference>
<proteinExistence type="predicted"/>
<organism evidence="2 3">
    <name type="scientific">Nepenthes gracilis</name>
    <name type="common">Slender pitcher plant</name>
    <dbReference type="NCBI Taxonomy" id="150966"/>
    <lineage>
        <taxon>Eukaryota</taxon>
        <taxon>Viridiplantae</taxon>
        <taxon>Streptophyta</taxon>
        <taxon>Embryophyta</taxon>
        <taxon>Tracheophyta</taxon>
        <taxon>Spermatophyta</taxon>
        <taxon>Magnoliopsida</taxon>
        <taxon>eudicotyledons</taxon>
        <taxon>Gunneridae</taxon>
        <taxon>Pentapetalae</taxon>
        <taxon>Caryophyllales</taxon>
        <taxon>Nepenthaceae</taxon>
        <taxon>Nepenthes</taxon>
    </lineage>
</organism>
<gene>
    <name evidence="2" type="ORF">Nepgr_010712</name>
</gene>
<name>A0AAD3SD58_NEPGR</name>
<dbReference type="EMBL" id="BSYO01000008">
    <property type="protein sequence ID" value="GMH08872.1"/>
    <property type="molecule type" value="Genomic_DNA"/>
</dbReference>
<evidence type="ECO:0000313" key="3">
    <source>
        <dbReference type="Proteomes" id="UP001279734"/>
    </source>
</evidence>
<keyword evidence="3" id="KW-1185">Reference proteome</keyword>
<sequence>MGASDGTPQNGEPSRKTEIKIEPPPINAFSHHSRAIIGNASSPDGVNFQREYRNGKNVGPIDSVFQFRRISVAHNIFRVEVPCLEGIPLPLEGF</sequence>